<proteinExistence type="predicted"/>
<accession>A0A6I3IEX7</accession>
<protein>
    <submittedName>
        <fullName evidence="1">DNA-binding protein</fullName>
    </submittedName>
</protein>
<dbReference type="AlphaFoldDB" id="A0A6I3IEX7"/>
<dbReference type="InterPro" id="IPR009061">
    <property type="entry name" value="DNA-bd_dom_put_sf"/>
</dbReference>
<keyword evidence="1" id="KW-0238">DNA-binding</keyword>
<evidence type="ECO:0000313" key="2">
    <source>
        <dbReference type="Proteomes" id="UP000431092"/>
    </source>
</evidence>
<organism evidence="1 2">
    <name type="scientific">Arsenicicoccus cauae</name>
    <dbReference type="NCBI Taxonomy" id="2663847"/>
    <lineage>
        <taxon>Bacteria</taxon>
        <taxon>Bacillati</taxon>
        <taxon>Actinomycetota</taxon>
        <taxon>Actinomycetes</taxon>
        <taxon>Micrococcales</taxon>
        <taxon>Intrasporangiaceae</taxon>
        <taxon>Arsenicicoccus</taxon>
    </lineage>
</organism>
<reference evidence="1 2" key="1">
    <citation type="submission" date="2019-11" db="EMBL/GenBank/DDBJ databases">
        <title>Whole genome sequencing identifies a novel species of the genus Arsenicicoccus isolated from human blood.</title>
        <authorList>
            <person name="Jeong J.H."/>
            <person name="Kweon O.J."/>
            <person name="Kim H.R."/>
            <person name="Kim T.-H."/>
            <person name="Ha S.-M."/>
            <person name="Lee M.-K."/>
        </authorList>
    </citation>
    <scope>NUCLEOTIDE SEQUENCE [LARGE SCALE GENOMIC DNA]</scope>
    <source>
        <strain evidence="1 2">MKL-02</strain>
    </source>
</reference>
<keyword evidence="2" id="KW-1185">Reference proteome</keyword>
<dbReference type="Proteomes" id="UP000431092">
    <property type="component" value="Unassembled WGS sequence"/>
</dbReference>
<dbReference type="GO" id="GO:0003677">
    <property type="term" value="F:DNA binding"/>
    <property type="evidence" value="ECO:0007669"/>
    <property type="project" value="UniProtKB-KW"/>
</dbReference>
<dbReference type="SUPFAM" id="SSF46955">
    <property type="entry name" value="Putative DNA-binding domain"/>
    <property type="match status" value="1"/>
</dbReference>
<name>A0A6I3IEX7_9MICO</name>
<gene>
    <name evidence="1" type="ORF">GGG17_12660</name>
</gene>
<sequence>MSDLLTEAEVSEWTRTPVGTLRYWRHVGDKGPRWFKLGRRVVYKREDVTGWLDAQYASAGRSA</sequence>
<evidence type="ECO:0000313" key="1">
    <source>
        <dbReference type="EMBL" id="MTB72798.1"/>
    </source>
</evidence>
<dbReference type="EMBL" id="WLVL01000040">
    <property type="protein sequence ID" value="MTB72798.1"/>
    <property type="molecule type" value="Genomic_DNA"/>
</dbReference>
<dbReference type="RefSeq" id="WP_154594068.1">
    <property type="nucleotide sequence ID" value="NZ_WLVL01000040.1"/>
</dbReference>
<comment type="caution">
    <text evidence="1">The sequence shown here is derived from an EMBL/GenBank/DDBJ whole genome shotgun (WGS) entry which is preliminary data.</text>
</comment>